<proteinExistence type="predicted"/>
<dbReference type="Proteomes" id="UP000031433">
    <property type="component" value="Unassembled WGS sequence"/>
</dbReference>
<keyword evidence="2" id="KW-0732">Signal</keyword>
<accession>A0A0C1TPG3</accession>
<gene>
    <name evidence="3" type="ORF">SE37_08785</name>
</gene>
<feature type="signal peptide" evidence="2">
    <location>
        <begin position="1"/>
        <end position="19"/>
    </location>
</feature>
<evidence type="ECO:0000313" key="4">
    <source>
        <dbReference type="Proteomes" id="UP000031433"/>
    </source>
</evidence>
<comment type="caution">
    <text evidence="3">The sequence shown here is derived from an EMBL/GenBank/DDBJ whole genome shotgun (WGS) entry which is preliminary data.</text>
</comment>
<dbReference type="EMBL" id="JXBL01000001">
    <property type="protein sequence ID" value="KIE42719.1"/>
    <property type="molecule type" value="Genomic_DNA"/>
</dbReference>
<feature type="compositionally biased region" description="Basic and acidic residues" evidence="1">
    <location>
        <begin position="148"/>
        <end position="188"/>
    </location>
</feature>
<evidence type="ECO:0000313" key="3">
    <source>
        <dbReference type="EMBL" id="KIE42719.1"/>
    </source>
</evidence>
<evidence type="ECO:0000256" key="1">
    <source>
        <dbReference type="SAM" id="MobiDB-lite"/>
    </source>
</evidence>
<name>A0A0C1TPG3_9BACT</name>
<organism evidence="3 4">
    <name type="scientific">Geobacter soli</name>
    <dbReference type="NCBI Taxonomy" id="1510391"/>
    <lineage>
        <taxon>Bacteria</taxon>
        <taxon>Pseudomonadati</taxon>
        <taxon>Thermodesulfobacteriota</taxon>
        <taxon>Desulfuromonadia</taxon>
        <taxon>Geobacterales</taxon>
        <taxon>Geobacteraceae</taxon>
        <taxon>Geobacter</taxon>
    </lineage>
</organism>
<protein>
    <submittedName>
        <fullName evidence="3">Uncharacterized protein</fullName>
    </submittedName>
</protein>
<reference evidence="3 4" key="1">
    <citation type="submission" date="2015-01" db="EMBL/GenBank/DDBJ databases">
        <title>Genome sequence of the anaerobic bacterium Geobacter soli GSS01, a dissimilatory Fe(III) reducer from soil.</title>
        <authorList>
            <person name="Yang G."/>
            <person name="Zhou S."/>
        </authorList>
    </citation>
    <scope>NUCLEOTIDE SEQUENCE [LARGE SCALE GENOMIC DNA]</scope>
    <source>
        <strain evidence="3 4">GSS01</strain>
    </source>
</reference>
<keyword evidence="4" id="KW-1185">Reference proteome</keyword>
<sequence>MKRAVLVLSLALTAVPCFAASDVGFDVNINVGNRPQVVVPAPPPVVVPGPPVAIVEPPVFLAPRSLGFYVAVGVPYDLFYFSGSYYLSSGDVWYRSNHYNGPWGVVKYKHLPPGLRKHKLDRIRYYRDGEYRVYEVERDHYRGKHFRPGKESKRERKKDHDRWKDERRGGKDGYREHGGKGRGRGHDD</sequence>
<dbReference type="AlphaFoldDB" id="A0A0C1TPG3"/>
<evidence type="ECO:0000256" key="2">
    <source>
        <dbReference type="SAM" id="SignalP"/>
    </source>
</evidence>
<dbReference type="RefSeq" id="WP_039645543.1">
    <property type="nucleotide sequence ID" value="NZ_JXBL01000001.1"/>
</dbReference>
<feature type="chain" id="PRO_5002139409" evidence="2">
    <location>
        <begin position="20"/>
        <end position="188"/>
    </location>
</feature>
<feature type="region of interest" description="Disordered" evidence="1">
    <location>
        <begin position="144"/>
        <end position="188"/>
    </location>
</feature>